<dbReference type="InterPro" id="IPR025570">
    <property type="entry name" value="DUF4337"/>
</dbReference>
<protein>
    <submittedName>
        <fullName evidence="2">DUF4337 domain-containing protein</fullName>
    </submittedName>
</protein>
<feature type="transmembrane region" description="Helical" evidence="1">
    <location>
        <begin position="27"/>
        <end position="47"/>
    </location>
</feature>
<keyword evidence="3" id="KW-1185">Reference proteome</keyword>
<keyword evidence="1" id="KW-1133">Transmembrane helix</keyword>
<dbReference type="EMBL" id="VZQZ01000004">
    <property type="protein sequence ID" value="KAB0665692.1"/>
    <property type="molecule type" value="Genomic_DNA"/>
</dbReference>
<dbReference type="Proteomes" id="UP000420562">
    <property type="component" value="Unassembled WGS sequence"/>
</dbReference>
<dbReference type="RefSeq" id="WP_151128132.1">
    <property type="nucleotide sequence ID" value="NZ_VZQZ01000004.1"/>
</dbReference>
<feature type="transmembrane region" description="Helical" evidence="1">
    <location>
        <begin position="172"/>
        <end position="192"/>
    </location>
</feature>
<keyword evidence="1" id="KW-0472">Membrane</keyword>
<dbReference type="Pfam" id="PF14235">
    <property type="entry name" value="DUF4337"/>
    <property type="match status" value="1"/>
</dbReference>
<keyword evidence="1" id="KW-0812">Transmembrane</keyword>
<feature type="transmembrane region" description="Helical" evidence="1">
    <location>
        <begin position="147"/>
        <end position="166"/>
    </location>
</feature>
<evidence type="ECO:0000313" key="2">
    <source>
        <dbReference type="EMBL" id="KAB0665692.1"/>
    </source>
</evidence>
<comment type="caution">
    <text evidence="2">The sequence shown here is derived from an EMBL/GenBank/DDBJ whole genome shotgun (WGS) entry which is preliminary data.</text>
</comment>
<evidence type="ECO:0000256" key="1">
    <source>
        <dbReference type="SAM" id="Phobius"/>
    </source>
</evidence>
<evidence type="ECO:0000313" key="3">
    <source>
        <dbReference type="Proteomes" id="UP000420562"/>
    </source>
</evidence>
<name>A0A7J4ZR81_9BACT</name>
<organism evidence="2 3">
    <name type="scientific">Oryzomonas japonica</name>
    <dbReference type="NCBI Taxonomy" id="2603858"/>
    <lineage>
        <taxon>Bacteria</taxon>
        <taxon>Pseudomonadati</taxon>
        <taxon>Thermodesulfobacteriota</taxon>
        <taxon>Desulfuromonadia</taxon>
        <taxon>Geobacterales</taxon>
        <taxon>Geobacteraceae</taxon>
        <taxon>Oryzomonas</taxon>
    </lineage>
</organism>
<reference evidence="2 3" key="1">
    <citation type="submission" date="2019-09" db="EMBL/GenBank/DDBJ databases">
        <title>Geobacter sp. Red96, a novel strain isolated from paddy soil.</title>
        <authorList>
            <person name="Xu Z."/>
            <person name="Masuda Y."/>
            <person name="Itoh H."/>
            <person name="Senoo K."/>
        </authorList>
    </citation>
    <scope>NUCLEOTIDE SEQUENCE [LARGE SCALE GENOMIC DNA]</scope>
    <source>
        <strain evidence="2 3">Red96</strain>
    </source>
</reference>
<accession>A0A7J4ZR81</accession>
<sequence length="193" mass="21412">MPEGPEIETENLHEAIKEELEREGGTFLRLISITTAILAVLAAIASLQAGATVNMALVLKTEATRLQSEASDQWAYYQAKGIKAAVQEASRTAWLAIGKEPPAAYEEKMHRYIEEQKEIQGKALEKERERDERLKESDHLLHKHHGFASAVALFQVSIALGAVAALTRYRLVWFASLLAGGVGVILFVWPMFQ</sequence>
<proteinExistence type="predicted"/>
<dbReference type="AlphaFoldDB" id="A0A7J4ZR81"/>
<gene>
    <name evidence="2" type="ORF">F6V25_08205</name>
</gene>